<evidence type="ECO:0000256" key="6">
    <source>
        <dbReference type="SAM" id="MobiDB-lite"/>
    </source>
</evidence>
<keyword evidence="3 4" id="KW-0505">Motor protein</keyword>
<dbReference type="GO" id="GO:0005524">
    <property type="term" value="F:ATP binding"/>
    <property type="evidence" value="ECO:0007669"/>
    <property type="project" value="UniProtKB-UniRule"/>
</dbReference>
<feature type="binding site" evidence="3">
    <location>
        <begin position="118"/>
        <end position="125"/>
    </location>
    <ligand>
        <name>ATP</name>
        <dbReference type="ChEBI" id="CHEBI:30616"/>
    </ligand>
</feature>
<reference evidence="8" key="1">
    <citation type="submission" date="2021-11" db="EMBL/GenBank/DDBJ databases">
        <authorList>
            <consortium name="Genoscope - CEA"/>
            <person name="William W."/>
        </authorList>
    </citation>
    <scope>NUCLEOTIDE SEQUENCE</scope>
</reference>
<comment type="similarity">
    <text evidence="3 4">Belongs to the TRAFAC class myosin-kinesin ATPase superfamily. Kinesin family.</text>
</comment>
<keyword evidence="1 3" id="KW-0547">Nucleotide-binding</keyword>
<dbReference type="GO" id="GO:0003777">
    <property type="term" value="F:microtubule motor activity"/>
    <property type="evidence" value="ECO:0007669"/>
    <property type="project" value="InterPro"/>
</dbReference>
<dbReference type="PANTHER" id="PTHR47969:SF29">
    <property type="entry name" value="KINESIN-LIKE PROTEIN"/>
    <property type="match status" value="1"/>
</dbReference>
<keyword evidence="4" id="KW-0493">Microtubule</keyword>
<dbReference type="GO" id="GO:0007018">
    <property type="term" value="P:microtubule-based movement"/>
    <property type="evidence" value="ECO:0007669"/>
    <property type="project" value="InterPro"/>
</dbReference>
<evidence type="ECO:0000259" key="7">
    <source>
        <dbReference type="PROSITE" id="PS50067"/>
    </source>
</evidence>
<feature type="domain" description="Kinesin motor" evidence="7">
    <location>
        <begin position="33"/>
        <end position="361"/>
    </location>
</feature>
<sequence>MAAAPAPPPRSTKEKPPPVPKRGGKRMSFATERVRVAVRIRPLVAHEADQVPSVRCIDRGALEVTTPSAGGVSTIKKYDFDLCLGPSSTEDSVFEALGAKALLDRALRGIKATVFAYGATGSGKTHTILGHEREDFESLPVSPGTDLINDRDGLVARAVKYLYQTADSDLQIRASFFEVYCESIYDLLEPNATALPLREGQGGFFAPGLSELDCHSSDDVEAILREGRRSRRKASHKLNRDSSRSHALLVLRLSHGAARGRVTFVDLAGNERLKRSKDSDPRETGAINRSLQALGKVISILSRKEDQTEHVPYRDSTLTKLLMDSLGGDAATLMVACASPAAAHVDETLCTLGYARRARGIVNAPFATLVGADTNAERRQQERDRNEIERLRDDVARLRAENLRLSEENARLLSLKTVEEDSDDDYDQISVVSRGGTRRHQRVKRKAPKKVLKDLSVAEPPPTNDVEDKLRLENETLKAELHELSVRFDKFHSEQDYQFSQVQEAHATQQSQWAAALERLQAEHKREVDDLNEAHARQLKDRPRSSDSAEDYYKKFYTEQLLNHQRKVDPTFQGRGDPHSAETTTRNLSDHHETELISVRRSQRGEVVKKHRDVSALLGLA</sequence>
<gene>
    <name evidence="8" type="ORF">PECAL_1P20420</name>
</gene>
<feature type="compositionally biased region" description="Pro residues" evidence="6">
    <location>
        <begin position="1"/>
        <end position="10"/>
    </location>
</feature>
<dbReference type="SUPFAM" id="SSF52540">
    <property type="entry name" value="P-loop containing nucleoside triphosphate hydrolases"/>
    <property type="match status" value="1"/>
</dbReference>
<dbReference type="Pfam" id="PF00225">
    <property type="entry name" value="Kinesin"/>
    <property type="match status" value="1"/>
</dbReference>
<dbReference type="OrthoDB" id="3176171at2759"/>
<dbReference type="AlphaFoldDB" id="A0A8J2WES7"/>
<name>A0A8J2WES7_9STRA</name>
<dbReference type="Gene3D" id="3.40.850.10">
    <property type="entry name" value="Kinesin motor domain"/>
    <property type="match status" value="1"/>
</dbReference>
<keyword evidence="9" id="KW-1185">Reference proteome</keyword>
<dbReference type="PANTHER" id="PTHR47969">
    <property type="entry name" value="CHROMOSOME-ASSOCIATED KINESIN KIF4A-RELATED"/>
    <property type="match status" value="1"/>
</dbReference>
<evidence type="ECO:0000313" key="8">
    <source>
        <dbReference type="EMBL" id="CAH0365595.1"/>
    </source>
</evidence>
<dbReference type="PRINTS" id="PR00380">
    <property type="entry name" value="KINESINHEAVY"/>
</dbReference>
<evidence type="ECO:0000313" key="9">
    <source>
        <dbReference type="Proteomes" id="UP000789595"/>
    </source>
</evidence>
<dbReference type="GO" id="GO:0051231">
    <property type="term" value="P:spindle elongation"/>
    <property type="evidence" value="ECO:0007669"/>
    <property type="project" value="TreeGrafter"/>
</dbReference>
<dbReference type="PROSITE" id="PS50067">
    <property type="entry name" value="KINESIN_MOTOR_2"/>
    <property type="match status" value="1"/>
</dbReference>
<evidence type="ECO:0000256" key="1">
    <source>
        <dbReference type="ARBA" id="ARBA00022741"/>
    </source>
</evidence>
<dbReference type="InterPro" id="IPR036961">
    <property type="entry name" value="Kinesin_motor_dom_sf"/>
</dbReference>
<dbReference type="SMART" id="SM00129">
    <property type="entry name" value="KISc"/>
    <property type="match status" value="1"/>
</dbReference>
<evidence type="ECO:0000256" key="2">
    <source>
        <dbReference type="ARBA" id="ARBA00022840"/>
    </source>
</evidence>
<dbReference type="Proteomes" id="UP000789595">
    <property type="component" value="Unassembled WGS sequence"/>
</dbReference>
<dbReference type="InterPro" id="IPR027417">
    <property type="entry name" value="P-loop_NTPase"/>
</dbReference>
<dbReference type="GO" id="GO:0008017">
    <property type="term" value="F:microtubule binding"/>
    <property type="evidence" value="ECO:0007669"/>
    <property type="project" value="InterPro"/>
</dbReference>
<dbReference type="EMBL" id="CAKKNE010000001">
    <property type="protein sequence ID" value="CAH0365595.1"/>
    <property type="molecule type" value="Genomic_DNA"/>
</dbReference>
<protein>
    <recommendedName>
        <fullName evidence="4">Kinesin-like protein</fullName>
    </recommendedName>
</protein>
<keyword evidence="5" id="KW-0175">Coiled coil</keyword>
<feature type="coiled-coil region" evidence="5">
    <location>
        <begin position="381"/>
        <end position="415"/>
    </location>
</feature>
<organism evidence="8 9">
    <name type="scientific">Pelagomonas calceolata</name>
    <dbReference type="NCBI Taxonomy" id="35677"/>
    <lineage>
        <taxon>Eukaryota</taxon>
        <taxon>Sar</taxon>
        <taxon>Stramenopiles</taxon>
        <taxon>Ochrophyta</taxon>
        <taxon>Pelagophyceae</taxon>
        <taxon>Pelagomonadales</taxon>
        <taxon>Pelagomonadaceae</taxon>
        <taxon>Pelagomonas</taxon>
    </lineage>
</organism>
<evidence type="ECO:0000256" key="5">
    <source>
        <dbReference type="SAM" id="Coils"/>
    </source>
</evidence>
<dbReference type="InterPro" id="IPR027640">
    <property type="entry name" value="Kinesin-like_fam"/>
</dbReference>
<keyword evidence="2 3" id="KW-0067">ATP-binding</keyword>
<dbReference type="CDD" id="cd00106">
    <property type="entry name" value="KISc"/>
    <property type="match status" value="1"/>
</dbReference>
<dbReference type="GO" id="GO:0007052">
    <property type="term" value="P:mitotic spindle organization"/>
    <property type="evidence" value="ECO:0007669"/>
    <property type="project" value="TreeGrafter"/>
</dbReference>
<dbReference type="GO" id="GO:0005875">
    <property type="term" value="C:microtubule associated complex"/>
    <property type="evidence" value="ECO:0007669"/>
    <property type="project" value="TreeGrafter"/>
</dbReference>
<dbReference type="InterPro" id="IPR019821">
    <property type="entry name" value="Kinesin_motor_CS"/>
</dbReference>
<comment type="caution">
    <text evidence="8">The sequence shown here is derived from an EMBL/GenBank/DDBJ whole genome shotgun (WGS) entry which is preliminary data.</text>
</comment>
<proteinExistence type="inferred from homology"/>
<dbReference type="GO" id="GO:0005874">
    <property type="term" value="C:microtubule"/>
    <property type="evidence" value="ECO:0007669"/>
    <property type="project" value="UniProtKB-KW"/>
</dbReference>
<feature type="region of interest" description="Disordered" evidence="6">
    <location>
        <begin position="569"/>
        <end position="593"/>
    </location>
</feature>
<evidence type="ECO:0000256" key="4">
    <source>
        <dbReference type="RuleBase" id="RU000394"/>
    </source>
</evidence>
<feature type="region of interest" description="Disordered" evidence="6">
    <location>
        <begin position="1"/>
        <end position="28"/>
    </location>
</feature>
<evidence type="ECO:0000256" key="3">
    <source>
        <dbReference type="PROSITE-ProRule" id="PRU00283"/>
    </source>
</evidence>
<dbReference type="InterPro" id="IPR001752">
    <property type="entry name" value="Kinesin_motor_dom"/>
</dbReference>
<accession>A0A8J2WES7</accession>
<dbReference type="PROSITE" id="PS00411">
    <property type="entry name" value="KINESIN_MOTOR_1"/>
    <property type="match status" value="1"/>
</dbReference>